<dbReference type="RefSeq" id="WP_133503950.1">
    <property type="nucleotide sequence ID" value="NZ_SNXC01000012.1"/>
</dbReference>
<dbReference type="EMBL" id="SNXC01000012">
    <property type="protein sequence ID" value="TDO97369.1"/>
    <property type="molecule type" value="Genomic_DNA"/>
</dbReference>
<organism evidence="5 6">
    <name type="scientific">Marinomonas balearica</name>
    <dbReference type="NCBI Taxonomy" id="491947"/>
    <lineage>
        <taxon>Bacteria</taxon>
        <taxon>Pseudomonadati</taxon>
        <taxon>Pseudomonadota</taxon>
        <taxon>Gammaproteobacteria</taxon>
        <taxon>Oceanospirillales</taxon>
        <taxon>Oceanospirillaceae</taxon>
        <taxon>Marinomonas</taxon>
    </lineage>
</organism>
<feature type="domain" description="HTH gntR-type" evidence="4">
    <location>
        <begin position="14"/>
        <end position="82"/>
    </location>
</feature>
<dbReference type="AlphaFoldDB" id="A0A4R6MAV9"/>
<dbReference type="InterPro" id="IPR011711">
    <property type="entry name" value="GntR_C"/>
</dbReference>
<dbReference type="InterPro" id="IPR000524">
    <property type="entry name" value="Tscrpt_reg_HTH_GntR"/>
</dbReference>
<dbReference type="PANTHER" id="PTHR43537">
    <property type="entry name" value="TRANSCRIPTIONAL REGULATOR, GNTR FAMILY"/>
    <property type="match status" value="1"/>
</dbReference>
<dbReference type="SUPFAM" id="SSF46785">
    <property type="entry name" value="Winged helix' DNA-binding domain"/>
    <property type="match status" value="1"/>
</dbReference>
<reference evidence="5 6" key="1">
    <citation type="submission" date="2019-03" db="EMBL/GenBank/DDBJ databases">
        <title>Genomic Encyclopedia of Type Strains, Phase III (KMG-III): the genomes of soil and plant-associated and newly described type strains.</title>
        <authorList>
            <person name="Whitman W."/>
        </authorList>
    </citation>
    <scope>NUCLEOTIDE SEQUENCE [LARGE SCALE GENOMIC DNA]</scope>
    <source>
        <strain evidence="5 6">CECT 7378</strain>
    </source>
</reference>
<keyword evidence="6" id="KW-1185">Reference proteome</keyword>
<dbReference type="Pfam" id="PF07729">
    <property type="entry name" value="FCD"/>
    <property type="match status" value="1"/>
</dbReference>
<comment type="caution">
    <text evidence="5">The sequence shown here is derived from an EMBL/GenBank/DDBJ whole genome shotgun (WGS) entry which is preliminary data.</text>
</comment>
<dbReference type="SUPFAM" id="SSF48008">
    <property type="entry name" value="GntR ligand-binding domain-like"/>
    <property type="match status" value="1"/>
</dbReference>
<dbReference type="SMART" id="SM00895">
    <property type="entry name" value="FCD"/>
    <property type="match status" value="1"/>
</dbReference>
<dbReference type="CDD" id="cd07377">
    <property type="entry name" value="WHTH_GntR"/>
    <property type="match status" value="1"/>
</dbReference>
<dbReference type="Gene3D" id="1.10.10.10">
    <property type="entry name" value="Winged helix-like DNA-binding domain superfamily/Winged helix DNA-binding domain"/>
    <property type="match status" value="1"/>
</dbReference>
<accession>A0A4R6MAV9</accession>
<evidence type="ECO:0000256" key="1">
    <source>
        <dbReference type="ARBA" id="ARBA00023015"/>
    </source>
</evidence>
<dbReference type="OrthoDB" id="1040417at2"/>
<protein>
    <submittedName>
        <fullName evidence="5">GntR family transcriptional regulator</fullName>
    </submittedName>
</protein>
<evidence type="ECO:0000256" key="2">
    <source>
        <dbReference type="ARBA" id="ARBA00023125"/>
    </source>
</evidence>
<proteinExistence type="predicted"/>
<dbReference type="InterPro" id="IPR036388">
    <property type="entry name" value="WH-like_DNA-bd_sf"/>
</dbReference>
<gene>
    <name evidence="5" type="ORF">DFP79_2186</name>
</gene>
<evidence type="ECO:0000313" key="5">
    <source>
        <dbReference type="EMBL" id="TDO97369.1"/>
    </source>
</evidence>
<keyword evidence="1" id="KW-0805">Transcription regulation</keyword>
<dbReference type="PROSITE" id="PS50949">
    <property type="entry name" value="HTH_GNTR"/>
    <property type="match status" value="1"/>
</dbReference>
<dbReference type="InterPro" id="IPR008920">
    <property type="entry name" value="TF_FadR/GntR_C"/>
</dbReference>
<dbReference type="PRINTS" id="PR00035">
    <property type="entry name" value="HTHGNTR"/>
</dbReference>
<evidence type="ECO:0000259" key="4">
    <source>
        <dbReference type="PROSITE" id="PS50949"/>
    </source>
</evidence>
<dbReference type="GO" id="GO:0003700">
    <property type="term" value="F:DNA-binding transcription factor activity"/>
    <property type="evidence" value="ECO:0007669"/>
    <property type="project" value="InterPro"/>
</dbReference>
<evidence type="ECO:0000313" key="6">
    <source>
        <dbReference type="Proteomes" id="UP000294656"/>
    </source>
</evidence>
<dbReference type="Proteomes" id="UP000294656">
    <property type="component" value="Unassembled WGS sequence"/>
</dbReference>
<dbReference type="SMART" id="SM00345">
    <property type="entry name" value="HTH_GNTR"/>
    <property type="match status" value="1"/>
</dbReference>
<sequence>MSNERKKSIKRSKTSLPELAAERIREKIRTSNMSVGDKLPTEPNLMTELGVSRTVLREAMMTLKAEGWVSPKQGVGVFISEPKPSSFNEFSTSDTLTISDAIESLELRTAVEVEGVALAVSRRSAVQEADICSSFDAFERKVALGESAEQEDYEFHLAIARATNNERFVKFLNVLGKKTIPRTRLREDAGLPRDPNLEQILNQEHKAILDAFLDRDIDRARDAMRAHLTNGCNRYRDLARAIQKSKS</sequence>
<dbReference type="Gene3D" id="1.20.120.530">
    <property type="entry name" value="GntR ligand-binding domain-like"/>
    <property type="match status" value="1"/>
</dbReference>
<dbReference type="GO" id="GO:0003677">
    <property type="term" value="F:DNA binding"/>
    <property type="evidence" value="ECO:0007669"/>
    <property type="project" value="UniProtKB-KW"/>
</dbReference>
<keyword evidence="2" id="KW-0238">DNA-binding</keyword>
<dbReference type="PANTHER" id="PTHR43537:SF5">
    <property type="entry name" value="UXU OPERON TRANSCRIPTIONAL REGULATOR"/>
    <property type="match status" value="1"/>
</dbReference>
<keyword evidence="3" id="KW-0804">Transcription</keyword>
<name>A0A4R6MAV9_9GAMM</name>
<evidence type="ECO:0000256" key="3">
    <source>
        <dbReference type="ARBA" id="ARBA00023163"/>
    </source>
</evidence>
<dbReference type="InterPro" id="IPR036390">
    <property type="entry name" value="WH_DNA-bd_sf"/>
</dbReference>
<dbReference type="Pfam" id="PF00392">
    <property type="entry name" value="GntR"/>
    <property type="match status" value="1"/>
</dbReference>